<sequence>MALNKLLIESYVAISLNYVLFIASKPYRSSL</sequence>
<dbReference type="Proteomes" id="UP000000547">
    <property type="component" value="Chromosome"/>
</dbReference>
<keyword evidence="1" id="KW-1133">Transmembrane helix</keyword>
<gene>
    <name evidence="2" type="ordered locus">CPS_4560</name>
</gene>
<name>Q47VG4_COLP3</name>
<dbReference type="STRING" id="167879.CPS_4560"/>
<protein>
    <submittedName>
        <fullName evidence="2">Uncharacterized protein</fullName>
    </submittedName>
</protein>
<organism evidence="2 3">
    <name type="scientific">Colwellia psychrerythraea (strain 34H / ATCC BAA-681)</name>
    <name type="common">Vibrio psychroerythus</name>
    <dbReference type="NCBI Taxonomy" id="167879"/>
    <lineage>
        <taxon>Bacteria</taxon>
        <taxon>Pseudomonadati</taxon>
        <taxon>Pseudomonadota</taxon>
        <taxon>Gammaproteobacteria</taxon>
        <taxon>Alteromonadales</taxon>
        <taxon>Colwelliaceae</taxon>
        <taxon>Colwellia</taxon>
    </lineage>
</organism>
<reference evidence="2" key="1">
    <citation type="journal article" date="2005" name="Proc. Natl. Acad. Sci. U.S.A.">
        <title>The psychrophilic lifestyle as revealed by the genome sequence of Colwellia psychrerythraea 34H through genomic and proteomic analyses.</title>
        <authorList>
            <person name="Methe B.A."/>
            <person name="Nelson K.E."/>
            <person name="Deming J.W."/>
            <person name="Momen B."/>
            <person name="Melamud E."/>
            <person name="Zhang X."/>
            <person name="Moult J."/>
            <person name="Madupu R."/>
            <person name="Nelson W.C."/>
            <person name="Dodson R.J."/>
            <person name="Brinkac L.M."/>
            <person name="Daugherty S.C."/>
            <person name="Durkin A.S."/>
            <person name="DeBoy R.T."/>
            <person name="Kolonay J.F."/>
            <person name="Sullivan S.A."/>
            <person name="Zhou L."/>
            <person name="Davidsen T.M."/>
            <person name="Wu M."/>
            <person name="Huston A.L."/>
            <person name="Lewis M."/>
            <person name="Weaver B."/>
            <person name="Weidman J.F."/>
            <person name="Khouri H."/>
            <person name="Utterback T.R."/>
            <person name="Feldblyum T.V."/>
            <person name="Fraser C.M."/>
        </authorList>
    </citation>
    <scope>NUCLEOTIDE SEQUENCE [LARGE SCALE GENOMIC DNA]</scope>
    <source>
        <strain evidence="2">34H</strain>
    </source>
</reference>
<evidence type="ECO:0000313" key="2">
    <source>
        <dbReference type="EMBL" id="AAZ27937.1"/>
    </source>
</evidence>
<evidence type="ECO:0000313" key="3">
    <source>
        <dbReference type="Proteomes" id="UP000000547"/>
    </source>
</evidence>
<dbReference type="HOGENOM" id="CLU_3395948_0_0_6"/>
<evidence type="ECO:0000256" key="1">
    <source>
        <dbReference type="SAM" id="Phobius"/>
    </source>
</evidence>
<dbReference type="AlphaFoldDB" id="Q47VG4"/>
<dbReference type="EMBL" id="CP000083">
    <property type="protein sequence ID" value="AAZ27937.1"/>
    <property type="molecule type" value="Genomic_DNA"/>
</dbReference>
<proteinExistence type="predicted"/>
<keyword evidence="1" id="KW-0472">Membrane</keyword>
<dbReference type="KEGG" id="cps:CPS_4560"/>
<keyword evidence="1" id="KW-0812">Transmembrane</keyword>
<feature type="transmembrane region" description="Helical" evidence="1">
    <location>
        <begin position="6"/>
        <end position="23"/>
    </location>
</feature>
<accession>Q47VG4</accession>